<dbReference type="Proteomes" id="UP000325579">
    <property type="component" value="Unassembled WGS sequence"/>
</dbReference>
<gene>
    <name evidence="1" type="ORF">BDV37DRAFT_246487</name>
</gene>
<evidence type="ECO:0000313" key="1">
    <source>
        <dbReference type="EMBL" id="KAE8404872.1"/>
    </source>
</evidence>
<proteinExistence type="predicted"/>
<dbReference type="GeneID" id="43666458"/>
<dbReference type="RefSeq" id="XP_031942191.1">
    <property type="nucleotide sequence ID" value="XM_032081767.1"/>
</dbReference>
<evidence type="ECO:0000313" key="2">
    <source>
        <dbReference type="Proteomes" id="UP000325579"/>
    </source>
</evidence>
<dbReference type="EMBL" id="ML736764">
    <property type="protein sequence ID" value="KAE8404872.1"/>
    <property type="molecule type" value="Genomic_DNA"/>
</dbReference>
<accession>A0A5N7DEN0</accession>
<name>A0A5N7DEN0_9EURO</name>
<sequence length="62" mass="6730">MIQSIPEYIPGFVVYEADSSRIKCLLSCHILESVAGQIERRDTHTLSPSLPSCACVCVCVCG</sequence>
<reference evidence="1 2" key="1">
    <citation type="submission" date="2019-04" db="EMBL/GenBank/DDBJ databases">
        <authorList>
            <consortium name="DOE Joint Genome Institute"/>
            <person name="Mondo S."/>
            <person name="Kjaerbolling I."/>
            <person name="Vesth T."/>
            <person name="Frisvad J.C."/>
            <person name="Nybo J.L."/>
            <person name="Theobald S."/>
            <person name="Kildgaard S."/>
            <person name="Isbrandt T."/>
            <person name="Kuo A."/>
            <person name="Sato A."/>
            <person name="Lyhne E.K."/>
            <person name="Kogle M.E."/>
            <person name="Wiebenga A."/>
            <person name="Kun R.S."/>
            <person name="Lubbers R.J."/>
            <person name="Makela M.R."/>
            <person name="Barry K."/>
            <person name="Chovatia M."/>
            <person name="Clum A."/>
            <person name="Daum C."/>
            <person name="Haridas S."/>
            <person name="He G."/>
            <person name="LaButti K."/>
            <person name="Lipzen A."/>
            <person name="Riley R."/>
            <person name="Salamov A."/>
            <person name="Simmons B.A."/>
            <person name="Magnuson J.K."/>
            <person name="Henrissat B."/>
            <person name="Mortensen U.H."/>
            <person name="Larsen T.O."/>
            <person name="Devries R.P."/>
            <person name="Grigoriev I.V."/>
            <person name="Machida M."/>
            <person name="Baker S.E."/>
            <person name="Andersen M.R."/>
            <person name="Cantor M.N."/>
            <person name="Hua S.X."/>
        </authorList>
    </citation>
    <scope>NUCLEOTIDE SEQUENCE [LARGE SCALE GENOMIC DNA]</scope>
    <source>
        <strain evidence="1 2">CBS 119388</strain>
    </source>
</reference>
<protein>
    <submittedName>
        <fullName evidence="1">Uncharacterized protein</fullName>
    </submittedName>
</protein>
<dbReference type="AlphaFoldDB" id="A0A5N7DEN0"/>
<keyword evidence="2" id="KW-1185">Reference proteome</keyword>
<organism evidence="1 2">
    <name type="scientific">Aspergillus pseudonomiae</name>
    <dbReference type="NCBI Taxonomy" id="1506151"/>
    <lineage>
        <taxon>Eukaryota</taxon>
        <taxon>Fungi</taxon>
        <taxon>Dikarya</taxon>
        <taxon>Ascomycota</taxon>
        <taxon>Pezizomycotina</taxon>
        <taxon>Eurotiomycetes</taxon>
        <taxon>Eurotiomycetidae</taxon>
        <taxon>Eurotiales</taxon>
        <taxon>Aspergillaceae</taxon>
        <taxon>Aspergillus</taxon>
        <taxon>Aspergillus subgen. Circumdati</taxon>
    </lineage>
</organism>